<name>A0A160TWX7_9ZZZZ</name>
<organism evidence="2">
    <name type="scientific">hydrothermal vent metagenome</name>
    <dbReference type="NCBI Taxonomy" id="652676"/>
    <lineage>
        <taxon>unclassified sequences</taxon>
        <taxon>metagenomes</taxon>
        <taxon>ecological metagenomes</taxon>
    </lineage>
</organism>
<proteinExistence type="predicted"/>
<accession>A0A160TWX7</accession>
<reference evidence="2" key="1">
    <citation type="submission" date="2015-10" db="EMBL/GenBank/DDBJ databases">
        <authorList>
            <person name="Gilbert D.G."/>
        </authorList>
    </citation>
    <scope>NUCLEOTIDE SEQUENCE</scope>
</reference>
<protein>
    <submittedName>
        <fullName evidence="2">Uncharacterized protein</fullName>
    </submittedName>
</protein>
<feature type="transmembrane region" description="Helical" evidence="1">
    <location>
        <begin position="31"/>
        <end position="53"/>
    </location>
</feature>
<feature type="transmembrane region" description="Helical" evidence="1">
    <location>
        <begin position="59"/>
        <end position="78"/>
    </location>
</feature>
<evidence type="ECO:0000256" key="1">
    <source>
        <dbReference type="SAM" id="Phobius"/>
    </source>
</evidence>
<keyword evidence="1" id="KW-0812">Transmembrane</keyword>
<sequence>MSPQSLTDDLAYVRDLAEAGQKAPLLGGRFLILWGALTTLAYLGHYAIATGMWGLSPMAFAFLWIGYVVLGMGGMFIMQAGFSAHKPGAASVGNQVSRIVWQAAGYFLGAYFMGAFIAALLGQGTAAFMWSVPMVIGLYGLAQYVSGVMAQNRILSLSGSAAMASTLPAVLLMQTPYIVLLGSAVAALCVLLPGLLLMRNEPSETV</sequence>
<keyword evidence="1" id="KW-0472">Membrane</keyword>
<dbReference type="AlphaFoldDB" id="A0A160TWX7"/>
<keyword evidence="1" id="KW-1133">Transmembrane helix</keyword>
<gene>
    <name evidence="2" type="ORF">MGWOODY_Hyp209</name>
</gene>
<feature type="transmembrane region" description="Helical" evidence="1">
    <location>
        <begin position="177"/>
        <end position="198"/>
    </location>
</feature>
<evidence type="ECO:0000313" key="2">
    <source>
        <dbReference type="EMBL" id="CUS55985.1"/>
    </source>
</evidence>
<dbReference type="EMBL" id="CZQD01000015">
    <property type="protein sequence ID" value="CUS55985.1"/>
    <property type="molecule type" value="Genomic_DNA"/>
</dbReference>
<feature type="transmembrane region" description="Helical" evidence="1">
    <location>
        <begin position="127"/>
        <end position="147"/>
    </location>
</feature>
<feature type="transmembrane region" description="Helical" evidence="1">
    <location>
        <begin position="99"/>
        <end position="121"/>
    </location>
</feature>